<organism evidence="7 8">
    <name type="scientific">Thalassovita aquimarina</name>
    <dbReference type="NCBI Taxonomy" id="2785917"/>
    <lineage>
        <taxon>Bacteria</taxon>
        <taxon>Pseudomonadati</taxon>
        <taxon>Pseudomonadota</taxon>
        <taxon>Alphaproteobacteria</taxon>
        <taxon>Rhodobacterales</taxon>
        <taxon>Roseobacteraceae</taxon>
        <taxon>Thalassovita</taxon>
    </lineage>
</organism>
<proteinExistence type="inferred from homology"/>
<dbReference type="Proteomes" id="UP001195941">
    <property type="component" value="Unassembled WGS sequence"/>
</dbReference>
<evidence type="ECO:0000256" key="2">
    <source>
        <dbReference type="ARBA" id="ARBA00012150"/>
    </source>
</evidence>
<evidence type="ECO:0000259" key="6">
    <source>
        <dbReference type="PROSITE" id="PS51160"/>
    </source>
</evidence>
<feature type="domain" description="Acylphosphatase-like" evidence="6">
    <location>
        <begin position="5"/>
        <end position="93"/>
    </location>
</feature>
<dbReference type="InterPro" id="IPR020456">
    <property type="entry name" value="Acylphosphatase"/>
</dbReference>
<name>A0ABS5HPZ8_9RHOB</name>
<accession>A0ABS5HPZ8</accession>
<evidence type="ECO:0000256" key="4">
    <source>
        <dbReference type="PROSITE-ProRule" id="PRU00520"/>
    </source>
</evidence>
<feature type="active site" evidence="4">
    <location>
        <position position="38"/>
    </location>
</feature>
<dbReference type="PANTHER" id="PTHR47268:SF4">
    <property type="entry name" value="ACYLPHOSPHATASE"/>
    <property type="match status" value="1"/>
</dbReference>
<evidence type="ECO:0000256" key="3">
    <source>
        <dbReference type="ARBA" id="ARBA00047645"/>
    </source>
</evidence>
<evidence type="ECO:0000313" key="8">
    <source>
        <dbReference type="Proteomes" id="UP001195941"/>
    </source>
</evidence>
<dbReference type="EMBL" id="JADMKU010000005">
    <property type="protein sequence ID" value="MBR9650887.1"/>
    <property type="molecule type" value="Genomic_DNA"/>
</dbReference>
<comment type="caution">
    <text evidence="7">The sequence shown here is derived from an EMBL/GenBank/DDBJ whole genome shotgun (WGS) entry which is preliminary data.</text>
</comment>
<comment type="similarity">
    <text evidence="1 5">Belongs to the acylphosphatase family.</text>
</comment>
<dbReference type="PANTHER" id="PTHR47268">
    <property type="entry name" value="ACYLPHOSPHATASE"/>
    <property type="match status" value="1"/>
</dbReference>
<dbReference type="InterPro" id="IPR001792">
    <property type="entry name" value="Acylphosphatase-like_dom"/>
</dbReference>
<dbReference type="RefSeq" id="WP_212700401.1">
    <property type="nucleotide sequence ID" value="NZ_JADMKU010000005.1"/>
</dbReference>
<dbReference type="InterPro" id="IPR036046">
    <property type="entry name" value="Acylphosphatase-like_dom_sf"/>
</dbReference>
<dbReference type="InterPro" id="IPR017968">
    <property type="entry name" value="Acylphosphatase_CS"/>
</dbReference>
<protein>
    <recommendedName>
        <fullName evidence="2 4">acylphosphatase</fullName>
        <ecNumber evidence="2 4">3.6.1.7</ecNumber>
    </recommendedName>
</protein>
<evidence type="ECO:0000256" key="1">
    <source>
        <dbReference type="ARBA" id="ARBA00005614"/>
    </source>
</evidence>
<keyword evidence="8" id="KW-1185">Reference proteome</keyword>
<sequence length="93" mass="10147">MNHLAMKARVTGNVQGVAFRAWTQSRAKTLGLSGWVRNNNDDGSVSALFDGDENAVHRMIDDLWDGPGAASVIDVQTEATRHDDTLSGFHIRP</sequence>
<dbReference type="SUPFAM" id="SSF54975">
    <property type="entry name" value="Acylphosphatase/BLUF domain-like"/>
    <property type="match status" value="1"/>
</dbReference>
<dbReference type="EC" id="3.6.1.7" evidence="2 4"/>
<gene>
    <name evidence="7" type="ORF">IT775_07110</name>
</gene>
<dbReference type="PROSITE" id="PS51160">
    <property type="entry name" value="ACYLPHOSPHATASE_3"/>
    <property type="match status" value="1"/>
</dbReference>
<dbReference type="PROSITE" id="PS00150">
    <property type="entry name" value="ACYLPHOSPHATASE_1"/>
    <property type="match status" value="1"/>
</dbReference>
<feature type="active site" evidence="4">
    <location>
        <position position="20"/>
    </location>
</feature>
<evidence type="ECO:0000256" key="5">
    <source>
        <dbReference type="RuleBase" id="RU004168"/>
    </source>
</evidence>
<keyword evidence="4" id="KW-0378">Hydrolase</keyword>
<dbReference type="Pfam" id="PF00708">
    <property type="entry name" value="Acylphosphatase"/>
    <property type="match status" value="1"/>
</dbReference>
<reference evidence="7 8" key="1">
    <citation type="journal article" date="2021" name="Arch. Microbiol.">
        <title>Thalassobius aquimarinus sp. nov., isolated from the Sea of Japan seashore.</title>
        <authorList>
            <person name="Kurilenko V.V."/>
            <person name="Romanenko L.A."/>
            <person name="Chernysheva N.Y."/>
            <person name="Velansky P.V."/>
            <person name="Tekutyeva L.A."/>
            <person name="Isaeva M.P."/>
            <person name="Mikhailov V.V."/>
        </authorList>
    </citation>
    <scope>NUCLEOTIDE SEQUENCE [LARGE SCALE GENOMIC DNA]</scope>
    <source>
        <strain evidence="7 8">KMM 8518</strain>
    </source>
</reference>
<dbReference type="Gene3D" id="3.30.70.100">
    <property type="match status" value="1"/>
</dbReference>
<comment type="catalytic activity">
    <reaction evidence="3 4">
        <text>an acyl phosphate + H2O = a carboxylate + phosphate + H(+)</text>
        <dbReference type="Rhea" id="RHEA:14965"/>
        <dbReference type="ChEBI" id="CHEBI:15377"/>
        <dbReference type="ChEBI" id="CHEBI:15378"/>
        <dbReference type="ChEBI" id="CHEBI:29067"/>
        <dbReference type="ChEBI" id="CHEBI:43474"/>
        <dbReference type="ChEBI" id="CHEBI:59918"/>
        <dbReference type="EC" id="3.6.1.7"/>
    </reaction>
</comment>
<evidence type="ECO:0000313" key="7">
    <source>
        <dbReference type="EMBL" id="MBR9650887.1"/>
    </source>
</evidence>